<comment type="caution">
    <text evidence="14">The sequence shown here is derived from an EMBL/GenBank/DDBJ whole genome shotgun (WGS) entry which is preliminary data.</text>
</comment>
<dbReference type="InterPro" id="IPR022673">
    <property type="entry name" value="Hexokinase_C"/>
</dbReference>
<dbReference type="EC" id="2.7.1.-" evidence="11"/>
<dbReference type="GO" id="GO:0008865">
    <property type="term" value="F:fructokinase activity"/>
    <property type="evidence" value="ECO:0007669"/>
    <property type="project" value="TreeGrafter"/>
</dbReference>
<dbReference type="PANTHER" id="PTHR19443">
    <property type="entry name" value="HEXOKINASE"/>
    <property type="match status" value="1"/>
</dbReference>
<dbReference type="UniPathway" id="UPA00109">
    <property type="reaction ID" value="UER00180"/>
</dbReference>
<dbReference type="InterPro" id="IPR022672">
    <property type="entry name" value="Hexokinase_N"/>
</dbReference>
<dbReference type="OrthoDB" id="419537at2759"/>
<dbReference type="PROSITE" id="PS51748">
    <property type="entry name" value="HEXOKINASE_2"/>
    <property type="match status" value="1"/>
</dbReference>
<evidence type="ECO:0000256" key="4">
    <source>
        <dbReference type="ARBA" id="ARBA00022679"/>
    </source>
</evidence>
<feature type="domain" description="Hexokinase C-terminal" evidence="13">
    <location>
        <begin position="445"/>
        <end position="580"/>
    </location>
</feature>
<dbReference type="PRINTS" id="PR00475">
    <property type="entry name" value="HEXOKINASE"/>
</dbReference>
<keyword evidence="8 11" id="KW-0324">Glycolysis</keyword>
<evidence type="ECO:0000256" key="11">
    <source>
        <dbReference type="RuleBase" id="RU362007"/>
    </source>
</evidence>
<sequence>MDAIINSYDFDVSQATEIVKKFLLAMDLGLSSDDHGADSLPQVPTFADLPHGDEKGKFFALDFGGSGIQCFIVDIDHKQVKVTHNAKKRIASSIPTGQQLFGTLAEYVKEFIEEDAKDSISKDDYTQNPLLGGFSFSFPIQQDDIHKGTLLYWGKEFIASGVVGQDVIQLLHESLDQIGLNWIRMCALCNDSVCTLVTEALQDEDICISLVLGTGANACYREKSADVKKVTMKRNGFMAINTEMGAFTGFPRTVEDDIILSKTIIKGVQTFEKQISGRYIPLIVCECMERGMRERVILKNWVQEKFGKESVGKQNDKEWQYFQDGRHLTAAAMSKIRDDKSNDLNIALTYLNLCLGQKPSMHLLNIHDTNQSRNIPPSSLSPLSLFPGVLPLNSINSYSQQQSETDTLQSPSPVQIHTRQYTNFFSQESPETSPNQSASGDNPLITFEDVQIFQRLIQKIMERSEKYLAVALTGLIVRIVAFVDPNRRNIHVAAGGSLLNGSSDFREHVEAYTKQALQIVHTNVCREKPSELLPQTFQSETKLELKHQKQIQIPQFILPEIKLIPSRDGSGLGAGIIASMSVPVPAPESQV</sequence>
<dbReference type="GO" id="GO:0001678">
    <property type="term" value="P:intracellular glucose homeostasis"/>
    <property type="evidence" value="ECO:0007669"/>
    <property type="project" value="InterPro"/>
</dbReference>
<organism evidence="14 15">
    <name type="scientific">Streblomastix strix</name>
    <dbReference type="NCBI Taxonomy" id="222440"/>
    <lineage>
        <taxon>Eukaryota</taxon>
        <taxon>Metamonada</taxon>
        <taxon>Preaxostyla</taxon>
        <taxon>Oxymonadida</taxon>
        <taxon>Streblomastigidae</taxon>
        <taxon>Streblomastix</taxon>
    </lineage>
</organism>
<comment type="pathway">
    <text evidence="1">Carbohydrate degradation; glycolysis; D-glyceraldehyde 3-phosphate and glycerone phosphate from D-glucose: step 1/4.</text>
</comment>
<evidence type="ECO:0000256" key="2">
    <source>
        <dbReference type="ARBA" id="ARBA00005028"/>
    </source>
</evidence>
<evidence type="ECO:0000256" key="6">
    <source>
        <dbReference type="ARBA" id="ARBA00022777"/>
    </source>
</evidence>
<dbReference type="InterPro" id="IPR043129">
    <property type="entry name" value="ATPase_NBD"/>
</dbReference>
<evidence type="ECO:0000256" key="5">
    <source>
        <dbReference type="ARBA" id="ARBA00022741"/>
    </source>
</evidence>
<dbReference type="Proteomes" id="UP000324800">
    <property type="component" value="Unassembled WGS sequence"/>
</dbReference>
<dbReference type="AlphaFoldDB" id="A0A5J4WP62"/>
<proteinExistence type="inferred from homology"/>
<dbReference type="EMBL" id="SNRW01001441">
    <property type="protein sequence ID" value="KAA6396376.1"/>
    <property type="molecule type" value="Genomic_DNA"/>
</dbReference>
<dbReference type="PANTHER" id="PTHR19443:SF16">
    <property type="entry name" value="HEXOKINASE TYPE 1-RELATED"/>
    <property type="match status" value="1"/>
</dbReference>
<dbReference type="Gene3D" id="3.30.420.40">
    <property type="match status" value="1"/>
</dbReference>
<dbReference type="GO" id="GO:0019158">
    <property type="term" value="F:mannokinase activity"/>
    <property type="evidence" value="ECO:0007669"/>
    <property type="project" value="TreeGrafter"/>
</dbReference>
<feature type="domain" description="Hexokinase C-terminal" evidence="13">
    <location>
        <begin position="208"/>
        <end position="356"/>
    </location>
</feature>
<dbReference type="GO" id="GO:0006006">
    <property type="term" value="P:glucose metabolic process"/>
    <property type="evidence" value="ECO:0007669"/>
    <property type="project" value="TreeGrafter"/>
</dbReference>
<evidence type="ECO:0000313" key="14">
    <source>
        <dbReference type="EMBL" id="KAA6396376.1"/>
    </source>
</evidence>
<evidence type="ECO:0000256" key="3">
    <source>
        <dbReference type="ARBA" id="ARBA00009225"/>
    </source>
</evidence>
<keyword evidence="4 11" id="KW-0808">Transferase</keyword>
<dbReference type="GO" id="GO:0005829">
    <property type="term" value="C:cytosol"/>
    <property type="evidence" value="ECO:0007669"/>
    <property type="project" value="TreeGrafter"/>
</dbReference>
<keyword evidence="6 11" id="KW-0418">Kinase</keyword>
<dbReference type="Pfam" id="PF03727">
    <property type="entry name" value="Hexokinase_2"/>
    <property type="match status" value="2"/>
</dbReference>
<feature type="domain" description="Hexokinase N-terminal" evidence="12">
    <location>
        <begin position="2"/>
        <end position="200"/>
    </location>
</feature>
<dbReference type="Pfam" id="PF00349">
    <property type="entry name" value="Hexokinase_1"/>
    <property type="match status" value="1"/>
</dbReference>
<gene>
    <name evidence="14" type="ORF">EZS28_008097</name>
</gene>
<reference evidence="14 15" key="1">
    <citation type="submission" date="2019-03" db="EMBL/GenBank/DDBJ databases">
        <title>Single cell metagenomics reveals metabolic interactions within the superorganism composed of flagellate Streblomastix strix and complex community of Bacteroidetes bacteria on its surface.</title>
        <authorList>
            <person name="Treitli S.C."/>
            <person name="Kolisko M."/>
            <person name="Husnik F."/>
            <person name="Keeling P."/>
            <person name="Hampl V."/>
        </authorList>
    </citation>
    <scope>NUCLEOTIDE SEQUENCE [LARGE SCALE GENOMIC DNA]</scope>
    <source>
        <strain evidence="14">ST1C</strain>
    </source>
</reference>
<keyword evidence="7 11" id="KW-0067">ATP-binding</keyword>
<evidence type="ECO:0000259" key="13">
    <source>
        <dbReference type="Pfam" id="PF03727"/>
    </source>
</evidence>
<keyword evidence="5 11" id="KW-0547">Nucleotide-binding</keyword>
<evidence type="ECO:0000256" key="7">
    <source>
        <dbReference type="ARBA" id="ARBA00022840"/>
    </source>
</evidence>
<comment type="catalytic activity">
    <reaction evidence="9">
        <text>a D-hexose + ATP = a D-hexose 6-phosphate + ADP + H(+)</text>
        <dbReference type="Rhea" id="RHEA:22740"/>
        <dbReference type="ChEBI" id="CHEBI:4194"/>
        <dbReference type="ChEBI" id="CHEBI:15378"/>
        <dbReference type="ChEBI" id="CHEBI:30616"/>
        <dbReference type="ChEBI" id="CHEBI:229467"/>
        <dbReference type="ChEBI" id="CHEBI:456216"/>
        <dbReference type="EC" id="2.7.1.1"/>
    </reaction>
    <physiologicalReaction direction="left-to-right" evidence="9">
        <dbReference type="Rhea" id="RHEA:22741"/>
    </physiologicalReaction>
</comment>
<dbReference type="InterPro" id="IPR001312">
    <property type="entry name" value="Hexokinase"/>
</dbReference>
<comment type="similarity">
    <text evidence="3 11">Belongs to the hexokinase family.</text>
</comment>
<accession>A0A5J4WP62</accession>
<evidence type="ECO:0000256" key="8">
    <source>
        <dbReference type="ARBA" id="ARBA00023152"/>
    </source>
</evidence>
<evidence type="ECO:0000256" key="9">
    <source>
        <dbReference type="ARBA" id="ARBA00044613"/>
    </source>
</evidence>
<dbReference type="GO" id="GO:0006013">
    <property type="term" value="P:mannose metabolic process"/>
    <property type="evidence" value="ECO:0007669"/>
    <property type="project" value="TreeGrafter"/>
</dbReference>
<dbReference type="GO" id="GO:0004340">
    <property type="term" value="F:glucokinase activity"/>
    <property type="evidence" value="ECO:0007669"/>
    <property type="project" value="TreeGrafter"/>
</dbReference>
<dbReference type="Gene3D" id="3.40.367.20">
    <property type="match status" value="2"/>
</dbReference>
<protein>
    <recommendedName>
        <fullName evidence="11">Phosphotransferase</fullName>
        <ecNumber evidence="11">2.7.1.-</ecNumber>
    </recommendedName>
</protein>
<dbReference type="GO" id="GO:0006096">
    <property type="term" value="P:glycolytic process"/>
    <property type="evidence" value="ECO:0007669"/>
    <property type="project" value="UniProtKB-UniPathway"/>
</dbReference>
<evidence type="ECO:0000313" key="15">
    <source>
        <dbReference type="Proteomes" id="UP000324800"/>
    </source>
</evidence>
<dbReference type="GO" id="GO:0005536">
    <property type="term" value="F:D-glucose binding"/>
    <property type="evidence" value="ECO:0007669"/>
    <property type="project" value="InterPro"/>
</dbReference>
<dbReference type="GO" id="GO:0005739">
    <property type="term" value="C:mitochondrion"/>
    <property type="evidence" value="ECO:0007669"/>
    <property type="project" value="TreeGrafter"/>
</dbReference>
<dbReference type="GO" id="GO:0005524">
    <property type="term" value="F:ATP binding"/>
    <property type="evidence" value="ECO:0007669"/>
    <property type="project" value="UniProtKB-UniRule"/>
</dbReference>
<evidence type="ECO:0000256" key="1">
    <source>
        <dbReference type="ARBA" id="ARBA00004888"/>
    </source>
</evidence>
<comment type="catalytic activity">
    <reaction evidence="10">
        <text>D-fructose + ATP = D-fructose 6-phosphate + ADP + H(+)</text>
        <dbReference type="Rhea" id="RHEA:16125"/>
        <dbReference type="ChEBI" id="CHEBI:15378"/>
        <dbReference type="ChEBI" id="CHEBI:30616"/>
        <dbReference type="ChEBI" id="CHEBI:37721"/>
        <dbReference type="ChEBI" id="CHEBI:61527"/>
        <dbReference type="ChEBI" id="CHEBI:456216"/>
        <dbReference type="EC" id="2.7.1.1"/>
    </reaction>
    <physiologicalReaction direction="left-to-right" evidence="10">
        <dbReference type="Rhea" id="RHEA:16126"/>
    </physiologicalReaction>
</comment>
<comment type="pathway">
    <text evidence="2">Carbohydrate metabolism; hexose metabolism.</text>
</comment>
<name>A0A5J4WP62_9EUKA</name>
<evidence type="ECO:0000259" key="12">
    <source>
        <dbReference type="Pfam" id="PF00349"/>
    </source>
</evidence>
<dbReference type="SUPFAM" id="SSF53067">
    <property type="entry name" value="Actin-like ATPase domain"/>
    <property type="match status" value="3"/>
</dbReference>
<evidence type="ECO:0000256" key="10">
    <source>
        <dbReference type="ARBA" id="ARBA00047905"/>
    </source>
</evidence>